<dbReference type="Pfam" id="PF00703">
    <property type="entry name" value="Glyco_hydro_2"/>
    <property type="match status" value="1"/>
</dbReference>
<dbReference type="Pfam" id="PF02836">
    <property type="entry name" value="Glyco_hydro_2_C"/>
    <property type="match status" value="1"/>
</dbReference>
<dbReference type="InterPro" id="IPR036156">
    <property type="entry name" value="Beta-gal/glucu_dom_sf"/>
</dbReference>
<feature type="domain" description="Glycoside hydrolase family 2 catalytic" evidence="8">
    <location>
        <begin position="303"/>
        <end position="607"/>
    </location>
</feature>
<evidence type="ECO:0000259" key="8">
    <source>
        <dbReference type="Pfam" id="PF02836"/>
    </source>
</evidence>
<keyword evidence="4 6" id="KW-0378">Hydrolase</keyword>
<dbReference type="PROSITE" id="PS00719">
    <property type="entry name" value="GLYCOSYL_HYDROL_F2_1"/>
    <property type="match status" value="1"/>
</dbReference>
<keyword evidence="11" id="KW-1185">Reference proteome</keyword>
<dbReference type="GO" id="GO:0030246">
    <property type="term" value="F:carbohydrate binding"/>
    <property type="evidence" value="ECO:0007669"/>
    <property type="project" value="TreeGrafter"/>
</dbReference>
<evidence type="ECO:0000259" key="9">
    <source>
        <dbReference type="Pfam" id="PF02837"/>
    </source>
</evidence>
<comment type="caution">
    <text evidence="10">The sequence shown here is derived from an EMBL/GenBank/DDBJ whole genome shotgun (WGS) entry which is preliminary data.</text>
</comment>
<evidence type="ECO:0000256" key="1">
    <source>
        <dbReference type="ARBA" id="ARBA00007401"/>
    </source>
</evidence>
<dbReference type="FunFam" id="3.20.20.80:FF:000080">
    <property type="entry name" value="Beta-glucuronidase UidA"/>
    <property type="match status" value="1"/>
</dbReference>
<dbReference type="InterPro" id="IPR023230">
    <property type="entry name" value="Glyco_hydro_2_CS"/>
</dbReference>
<dbReference type="InterPro" id="IPR008979">
    <property type="entry name" value="Galactose-bd-like_sf"/>
</dbReference>
<evidence type="ECO:0000256" key="2">
    <source>
        <dbReference type="ARBA" id="ARBA00012761"/>
    </source>
</evidence>
<dbReference type="InterPro" id="IPR013783">
    <property type="entry name" value="Ig-like_fold"/>
</dbReference>
<proteinExistence type="inferred from homology"/>
<dbReference type="InterPro" id="IPR006101">
    <property type="entry name" value="Glyco_hydro_2"/>
</dbReference>
<dbReference type="Pfam" id="PF02837">
    <property type="entry name" value="Glyco_hydro_2_N"/>
    <property type="match status" value="1"/>
</dbReference>
<dbReference type="SUPFAM" id="SSF49303">
    <property type="entry name" value="beta-Galactosidase/glucuronidase domain"/>
    <property type="match status" value="1"/>
</dbReference>
<evidence type="ECO:0000256" key="4">
    <source>
        <dbReference type="ARBA" id="ARBA00022801"/>
    </source>
</evidence>
<dbReference type="AlphaFoldDB" id="A0A7Y0ET57"/>
<dbReference type="PANTHER" id="PTHR10066:SF67">
    <property type="entry name" value="BETA-GLUCURONIDASE"/>
    <property type="match status" value="1"/>
</dbReference>
<dbReference type="NCBIfam" id="NF007538">
    <property type="entry name" value="PRK10150.1"/>
    <property type="match status" value="1"/>
</dbReference>
<dbReference type="Gene3D" id="3.20.20.80">
    <property type="entry name" value="Glycosidases"/>
    <property type="match status" value="1"/>
</dbReference>
<evidence type="ECO:0000256" key="3">
    <source>
        <dbReference type="ARBA" id="ARBA00016205"/>
    </source>
</evidence>
<dbReference type="InterPro" id="IPR006103">
    <property type="entry name" value="Glyco_hydro_2_cat"/>
</dbReference>
<dbReference type="SUPFAM" id="SSF49785">
    <property type="entry name" value="Galactose-binding domain-like"/>
    <property type="match status" value="1"/>
</dbReference>
<dbReference type="InterPro" id="IPR023232">
    <property type="entry name" value="Glyco_hydro_2_AS"/>
</dbReference>
<evidence type="ECO:0000313" key="11">
    <source>
        <dbReference type="Proteomes" id="UP000532194"/>
    </source>
</evidence>
<dbReference type="InterPro" id="IPR017853">
    <property type="entry name" value="GH"/>
</dbReference>
<reference evidence="10 11" key="1">
    <citation type="submission" date="2020-02" db="EMBL/GenBank/DDBJ databases">
        <title>Characterization of phylogenetic diversity of novel bifidobacterial species isolated in Czech ZOOs.</title>
        <authorList>
            <person name="Lugli G.A."/>
            <person name="Vera N.B."/>
            <person name="Ventura M."/>
        </authorList>
    </citation>
    <scope>NUCLEOTIDE SEQUENCE [LARGE SCALE GENOMIC DNA]</scope>
    <source>
        <strain evidence="10 11">DSM 109957</strain>
    </source>
</reference>
<organism evidence="10 11">
    <name type="scientific">Bifidobacterium oedipodis</name>
    <dbReference type="NCBI Taxonomy" id="2675322"/>
    <lineage>
        <taxon>Bacteria</taxon>
        <taxon>Bacillati</taxon>
        <taxon>Actinomycetota</taxon>
        <taxon>Actinomycetes</taxon>
        <taxon>Bifidobacteriales</taxon>
        <taxon>Bifidobacteriaceae</taxon>
        <taxon>Bifidobacterium</taxon>
    </lineage>
</organism>
<dbReference type="PANTHER" id="PTHR10066">
    <property type="entry name" value="BETA-GLUCURONIDASE"/>
    <property type="match status" value="1"/>
</dbReference>
<keyword evidence="5 6" id="KW-0326">Glycosidase</keyword>
<dbReference type="GO" id="GO:0019391">
    <property type="term" value="P:glucuronoside catabolic process"/>
    <property type="evidence" value="ECO:0007669"/>
    <property type="project" value="TreeGrafter"/>
</dbReference>
<dbReference type="Proteomes" id="UP000532194">
    <property type="component" value="Unassembled WGS sequence"/>
</dbReference>
<feature type="domain" description="Glycoside hydrolase family 2 immunoglobulin-like beta-sandwich" evidence="7">
    <location>
        <begin position="203"/>
        <end position="301"/>
    </location>
</feature>
<dbReference type="InterPro" id="IPR006102">
    <property type="entry name" value="Ig-like_GH2"/>
</dbReference>
<dbReference type="PROSITE" id="PS00608">
    <property type="entry name" value="GLYCOSYL_HYDROL_F2_2"/>
    <property type="match status" value="1"/>
</dbReference>
<dbReference type="EMBL" id="JAAIII010000007">
    <property type="protein sequence ID" value="NMM94886.1"/>
    <property type="molecule type" value="Genomic_DNA"/>
</dbReference>
<dbReference type="Gene3D" id="2.60.120.260">
    <property type="entry name" value="Galactose-binding domain-like"/>
    <property type="match status" value="1"/>
</dbReference>
<dbReference type="GO" id="GO:0005975">
    <property type="term" value="P:carbohydrate metabolic process"/>
    <property type="evidence" value="ECO:0007669"/>
    <property type="project" value="InterPro"/>
</dbReference>
<dbReference type="GO" id="GO:0004566">
    <property type="term" value="F:beta-glucuronidase activity"/>
    <property type="evidence" value="ECO:0007669"/>
    <property type="project" value="UniProtKB-EC"/>
</dbReference>
<protein>
    <recommendedName>
        <fullName evidence="3">Beta-glucuronidase</fullName>
        <ecNumber evidence="2">3.2.1.31</ecNumber>
    </recommendedName>
</protein>
<comment type="similarity">
    <text evidence="1 6">Belongs to the glycosyl hydrolase 2 family.</text>
</comment>
<feature type="domain" description="Glycosyl hydrolases family 2 sugar binding" evidence="9">
    <location>
        <begin position="14"/>
        <end position="199"/>
    </location>
</feature>
<sequence>MLYPQTNAARTVVSLDGVWNFRTAGATDYPTEWTDAPLPEPMPMAVPGSYNDQNDETNLRAHYGWVVYQRTVEVPAALLKNSRAVLRFDAATHAADVYLNGEKLGSHKGGFLPFEFDVTDKLKAGSNLLAVAIDNRVNQSTLPVGNEGNVAFFGSDNAGIPSVEAGKQWALEHTPQNMPNFDFFNFAGLNRHVELYITPKSYIADIAVITKSIGGEGEPAVIGYDVTLGGEGAAPADVHVSIVDASGATVAEASGATAGDIEIPAAHLWNPGAAYLYTAVVTLADAGEEVGDEYRQTFGVRTIEVKGRQFLINGKPFYFKGFGKHEDSFFHGRGTDQVLNVKDVSLIHWLGANSFRTSHYPYAENMYDLCDREGIVIIDETPAVGMSWPQYTDKALFEHHSQVIRDMIARDKNHPCVVMWSIANEPWYDQGGEKSENALKYFTPLRDLVHEVDPQGRPATVVCCQNDYTKDLVTRTMDVVCLNRYYGWYNLSGNLDAACYALNVELDFWDEIGKPVMFTEYGADTVEGIHGTHGEMFSEEYQREYFARVDAEFDKRDWIIGEQLWNFADFSTIQGPMRVEGNRKGILTRDRQPKMAAHFLRDRWKAIPDFGYKA</sequence>
<dbReference type="InterPro" id="IPR006104">
    <property type="entry name" value="Glyco_hydro_2_N"/>
</dbReference>
<dbReference type="RefSeq" id="WP_169172902.1">
    <property type="nucleotide sequence ID" value="NZ_JAAIII010000007.1"/>
</dbReference>
<dbReference type="EC" id="3.2.1.31" evidence="2"/>
<evidence type="ECO:0000256" key="5">
    <source>
        <dbReference type="ARBA" id="ARBA00023295"/>
    </source>
</evidence>
<gene>
    <name evidence="10" type="ORF">G1C95_2074</name>
</gene>
<evidence type="ECO:0000313" key="10">
    <source>
        <dbReference type="EMBL" id="NMM94886.1"/>
    </source>
</evidence>
<dbReference type="Gene3D" id="2.60.40.10">
    <property type="entry name" value="Immunoglobulins"/>
    <property type="match status" value="1"/>
</dbReference>
<evidence type="ECO:0000256" key="6">
    <source>
        <dbReference type="RuleBase" id="RU361154"/>
    </source>
</evidence>
<dbReference type="PRINTS" id="PR00132">
    <property type="entry name" value="GLHYDRLASE2"/>
</dbReference>
<accession>A0A7Y0ET57</accession>
<evidence type="ECO:0000259" key="7">
    <source>
        <dbReference type="Pfam" id="PF00703"/>
    </source>
</evidence>
<name>A0A7Y0ET57_9BIFI</name>
<dbReference type="SUPFAM" id="SSF51445">
    <property type="entry name" value="(Trans)glycosidases"/>
    <property type="match status" value="1"/>
</dbReference>